<dbReference type="Pfam" id="PF11754">
    <property type="entry name" value="Velvet"/>
    <property type="match status" value="1"/>
</dbReference>
<dbReference type="InterPro" id="IPR037525">
    <property type="entry name" value="Velvet_dom"/>
</dbReference>
<name>A0ABR4MVZ7_9FUNG</name>
<proteinExistence type="predicted"/>
<dbReference type="InterPro" id="IPR038491">
    <property type="entry name" value="Velvet_dom_sf"/>
</dbReference>
<reference evidence="7 8" key="1">
    <citation type="submission" date="2023-09" db="EMBL/GenBank/DDBJ databases">
        <title>Pangenome analysis of Batrachochytrium dendrobatidis and related Chytrids.</title>
        <authorList>
            <person name="Yacoub M.N."/>
            <person name="Stajich J.E."/>
            <person name="James T.Y."/>
        </authorList>
    </citation>
    <scope>NUCLEOTIDE SEQUENCE [LARGE SCALE GENOMIC DNA]</scope>
    <source>
        <strain evidence="7 8">JEL0888</strain>
    </source>
</reference>
<evidence type="ECO:0000313" key="7">
    <source>
        <dbReference type="EMBL" id="KAL2911436.1"/>
    </source>
</evidence>
<dbReference type="EMBL" id="JADGIZ020000109">
    <property type="protein sequence ID" value="KAL2911436.1"/>
    <property type="molecule type" value="Genomic_DNA"/>
</dbReference>
<dbReference type="PANTHER" id="PTHR33572:SF3">
    <property type="entry name" value="VELVET COMPLEX SUBUNIT B"/>
    <property type="match status" value="1"/>
</dbReference>
<feature type="domain" description="Velvet" evidence="6">
    <location>
        <begin position="47"/>
        <end position="324"/>
    </location>
</feature>
<sequence length="350" mass="37380">MLGHPPMPPPPPRAPPAPPAPAPRLAPALTPEPRQPLVAAAAPLPQPAALRAEYELRVVLQPDRARSCGFGNRLNRRTIDPCVVVQLGRRRLGAHAPILNYSDLGDVTGFVLSVSLVSVDMAHDLGMIVNPQDTSYLSATAPSTSATPPALHGLRRSLSASQHSSSPNPRVPSIGTAGVDDQSKSTAQVAMAAAAQIEDHFESVDFSTDQKGCVVEKYPGGSHLLHTVFGSTNSACLRLTDLDGIQGAYFLFPELCLRIEGQFRLKFSLFDIAGCLMGRTQSTVIATAFSEPFRSYNPRAFPGMQKSPPLIKHFFRQGAPVLVRSKAPAAKSRQKRRASALASDDDGDAD</sequence>
<evidence type="ECO:0000256" key="2">
    <source>
        <dbReference type="ARBA" id="ARBA00023015"/>
    </source>
</evidence>
<dbReference type="PANTHER" id="PTHR33572">
    <property type="entry name" value="SPORE DEVELOPMENT REGULATOR VOSA"/>
    <property type="match status" value="1"/>
</dbReference>
<accession>A0ABR4MVZ7</accession>
<comment type="caution">
    <text evidence="7">The sequence shown here is derived from an EMBL/GenBank/DDBJ whole genome shotgun (WGS) entry which is preliminary data.</text>
</comment>
<dbReference type="Proteomes" id="UP001527925">
    <property type="component" value="Unassembled WGS sequence"/>
</dbReference>
<dbReference type="PROSITE" id="PS51821">
    <property type="entry name" value="VELVET"/>
    <property type="match status" value="1"/>
</dbReference>
<keyword evidence="4" id="KW-0539">Nucleus</keyword>
<evidence type="ECO:0000256" key="1">
    <source>
        <dbReference type="ARBA" id="ARBA00004123"/>
    </source>
</evidence>
<dbReference type="InterPro" id="IPR021740">
    <property type="entry name" value="Velvet"/>
</dbReference>
<feature type="region of interest" description="Disordered" evidence="5">
    <location>
        <begin position="325"/>
        <end position="350"/>
    </location>
</feature>
<feature type="compositionally biased region" description="Low complexity" evidence="5">
    <location>
        <begin position="139"/>
        <end position="150"/>
    </location>
</feature>
<feature type="region of interest" description="Disordered" evidence="5">
    <location>
        <begin position="1"/>
        <end position="33"/>
    </location>
</feature>
<evidence type="ECO:0000313" key="8">
    <source>
        <dbReference type="Proteomes" id="UP001527925"/>
    </source>
</evidence>
<keyword evidence="3" id="KW-0804">Transcription</keyword>
<evidence type="ECO:0000259" key="6">
    <source>
        <dbReference type="PROSITE" id="PS51821"/>
    </source>
</evidence>
<organism evidence="7 8">
    <name type="scientific">Polyrhizophydium stewartii</name>
    <dbReference type="NCBI Taxonomy" id="2732419"/>
    <lineage>
        <taxon>Eukaryota</taxon>
        <taxon>Fungi</taxon>
        <taxon>Fungi incertae sedis</taxon>
        <taxon>Chytridiomycota</taxon>
        <taxon>Chytridiomycota incertae sedis</taxon>
        <taxon>Chytridiomycetes</taxon>
        <taxon>Rhizophydiales</taxon>
        <taxon>Rhizophydiales incertae sedis</taxon>
        <taxon>Polyrhizophydium</taxon>
    </lineage>
</organism>
<evidence type="ECO:0000256" key="4">
    <source>
        <dbReference type="ARBA" id="ARBA00023242"/>
    </source>
</evidence>
<feature type="compositionally biased region" description="Pro residues" evidence="5">
    <location>
        <begin position="1"/>
        <end position="24"/>
    </location>
</feature>
<gene>
    <name evidence="7" type="ORF">HK105_209087</name>
</gene>
<dbReference type="Gene3D" id="2.60.40.3960">
    <property type="entry name" value="Velvet domain"/>
    <property type="match status" value="1"/>
</dbReference>
<evidence type="ECO:0000256" key="5">
    <source>
        <dbReference type="SAM" id="MobiDB-lite"/>
    </source>
</evidence>
<comment type="subcellular location">
    <subcellularLocation>
        <location evidence="1">Nucleus</location>
    </subcellularLocation>
</comment>
<protein>
    <recommendedName>
        <fullName evidence="6">Velvet domain-containing protein</fullName>
    </recommendedName>
</protein>
<feature type="compositionally biased region" description="Low complexity" evidence="5">
    <location>
        <begin position="157"/>
        <end position="166"/>
    </location>
</feature>
<evidence type="ECO:0000256" key="3">
    <source>
        <dbReference type="ARBA" id="ARBA00023163"/>
    </source>
</evidence>
<keyword evidence="8" id="KW-1185">Reference proteome</keyword>
<feature type="region of interest" description="Disordered" evidence="5">
    <location>
        <begin position="139"/>
        <end position="180"/>
    </location>
</feature>
<keyword evidence="2" id="KW-0805">Transcription regulation</keyword>